<dbReference type="PROSITE" id="PS51257">
    <property type="entry name" value="PROKAR_LIPOPROTEIN"/>
    <property type="match status" value="1"/>
</dbReference>
<evidence type="ECO:0008006" key="3">
    <source>
        <dbReference type="Google" id="ProtNLM"/>
    </source>
</evidence>
<keyword evidence="2" id="KW-1185">Reference proteome</keyword>
<accession>A0A9E8MUA9</accession>
<dbReference type="RefSeq" id="WP_267675802.1">
    <property type="nucleotide sequence ID" value="NZ_CP113088.1"/>
</dbReference>
<gene>
    <name evidence="1" type="ORF">N7U66_13725</name>
</gene>
<evidence type="ECO:0000313" key="2">
    <source>
        <dbReference type="Proteomes" id="UP001164705"/>
    </source>
</evidence>
<dbReference type="Proteomes" id="UP001164705">
    <property type="component" value="Chromosome"/>
</dbReference>
<proteinExistence type="predicted"/>
<dbReference type="AlphaFoldDB" id="A0A9E8MUA9"/>
<dbReference type="EMBL" id="CP113088">
    <property type="protein sequence ID" value="WAC01186.1"/>
    <property type="molecule type" value="Genomic_DNA"/>
</dbReference>
<organism evidence="1 2">
    <name type="scientific">Lacinutrix neustonica</name>
    <dbReference type="NCBI Taxonomy" id="2980107"/>
    <lineage>
        <taxon>Bacteria</taxon>
        <taxon>Pseudomonadati</taxon>
        <taxon>Bacteroidota</taxon>
        <taxon>Flavobacteriia</taxon>
        <taxon>Flavobacteriales</taxon>
        <taxon>Flavobacteriaceae</taxon>
        <taxon>Lacinutrix</taxon>
    </lineage>
</organism>
<reference evidence="1" key="1">
    <citation type="submission" date="2022-11" db="EMBL/GenBank/DDBJ databases">
        <title>Lacinutrix neustonica HL-RS19T sp. nov., isolated from the surface microlayer sample of brackish Lake Shihwa.</title>
        <authorList>
            <person name="Choi J.Y."/>
            <person name="Hwang C.Y."/>
        </authorList>
    </citation>
    <scope>NUCLEOTIDE SEQUENCE</scope>
    <source>
        <strain evidence="1">HL-RS19</strain>
    </source>
</reference>
<dbReference type="KEGG" id="lnu:N7U66_13725"/>
<sequence>MKYFIILLVITSLVACKKEGTAATKDFAVEADSTKITIEDLSQLSYVDYGVDEKAKNALDSWQAYATVSSAMGKLRTANFDFFKTDDEEFNTLLKDLKLTIPVSIDSDPVQARVLVLRTKLLKLREAIDLKTIEKKDRLIAVKELFQAFSYVTLQINKKFEKEAQNIIKPDSV</sequence>
<evidence type="ECO:0000313" key="1">
    <source>
        <dbReference type="EMBL" id="WAC01186.1"/>
    </source>
</evidence>
<protein>
    <recommendedName>
        <fullName evidence="3">Lipoprotein</fullName>
    </recommendedName>
</protein>
<name>A0A9E8MUA9_9FLAO</name>